<sequence length="843" mass="92253">KNLNVTTEGENTNTTISKNLNVTTQGESTNATTTNLNAKIHDHHHDVVKREETDADTSSNNKTDVYTDVDTNITSTNTTISTNVTTSNINLTTQGDNTNSTISKNLNVTTQGVDTNTTFSKNLNVTTQGENTNATTKKRNAKPHDYQGDVVKREVTDADSSGSSATAVDTHSSGGKMEGGDTNITSTNTTISTNVTTTNLNATTHGENTNTTISKNLNATRQDENTNTTISKNVNMTTEDENKNTNTTTVNVTKVGENINNSSIIKNDGEALKVENGTRLKREITDYLMKALEETGSRKIVKREIEDDTKLNGDTEQEDGVKEDLTKKREVGSTEDGVESGDKIQEDFVRKHDADYILLSEFPSDKTYMKREVGGKINDGFLLGVEYVYSELGLMGLNPEDEISGAVKTVTIVHDDKYKGREGTQAILDATGSVYRRDDDEDYDIEKVKRDIAERKESLKLEGETGKEESLNVTQDTDKAVESDFAKAVIDLVVSASAQDGGYNYGTNRRESDGESVLAEVAAEKGLVIDTSDEKEENQPDQEGTAENIKSLNITENVELGPKGVEEEVKYERKEIEGVKNAGEQSFQNNEEEVSNYENQEGDNTQVDDGESNFENGEQSSTDENEESYSESYDNEGNLENEEEKPIDENENSDDTQEGDGLIENEEADSEIKPDVIYNLTDVVIETKVLEDGRIINKAITGTLVAEIAEDDVDQDKEEVGVDKLGTNSIDDADGLDPLREERSITEEEENKEDADKKIRLIGAEEVFNKLANAVNVSINIASRVDGAKNDGDEIVESVIVLKPGHVEGNIPTAESADLTLSDADGQNLLLVEEQATNGVKYK</sequence>
<organism evidence="2">
    <name type="scientific">Clastoptera arizonana</name>
    <name type="common">Arizona spittle bug</name>
    <dbReference type="NCBI Taxonomy" id="38151"/>
    <lineage>
        <taxon>Eukaryota</taxon>
        <taxon>Metazoa</taxon>
        <taxon>Ecdysozoa</taxon>
        <taxon>Arthropoda</taxon>
        <taxon>Hexapoda</taxon>
        <taxon>Insecta</taxon>
        <taxon>Pterygota</taxon>
        <taxon>Neoptera</taxon>
        <taxon>Paraneoptera</taxon>
        <taxon>Hemiptera</taxon>
        <taxon>Auchenorrhyncha</taxon>
        <taxon>Cercopoidea</taxon>
        <taxon>Clastopteridae</taxon>
        <taxon>Clastoptera</taxon>
    </lineage>
</organism>
<evidence type="ECO:0000256" key="1">
    <source>
        <dbReference type="SAM" id="MobiDB-lite"/>
    </source>
</evidence>
<dbReference type="EMBL" id="GEDC01010568">
    <property type="protein sequence ID" value="JAS26730.1"/>
    <property type="molecule type" value="Transcribed_RNA"/>
</dbReference>
<gene>
    <name evidence="2" type="ORF">g.17735</name>
</gene>
<feature type="compositionally biased region" description="Acidic residues" evidence="1">
    <location>
        <begin position="621"/>
        <end position="669"/>
    </location>
</feature>
<evidence type="ECO:0000313" key="2">
    <source>
        <dbReference type="EMBL" id="JAS26730.1"/>
    </source>
</evidence>
<accession>A0A1B6DM85</accession>
<feature type="compositionally biased region" description="Polar residues" evidence="1">
    <location>
        <begin position="596"/>
        <end position="605"/>
    </location>
</feature>
<name>A0A1B6DM85_9HEMI</name>
<proteinExistence type="predicted"/>
<feature type="compositionally biased region" description="Basic and acidic residues" evidence="1">
    <location>
        <begin position="564"/>
        <end position="578"/>
    </location>
</feature>
<feature type="region of interest" description="Disordered" evidence="1">
    <location>
        <begin position="155"/>
        <end position="189"/>
    </location>
</feature>
<feature type="compositionally biased region" description="Acidic residues" evidence="1">
    <location>
        <begin position="531"/>
        <end position="540"/>
    </location>
</feature>
<feature type="compositionally biased region" description="Basic and acidic residues" evidence="1">
    <location>
        <begin position="310"/>
        <end position="332"/>
    </location>
</feature>
<feature type="region of interest" description="Disordered" evidence="1">
    <location>
        <begin position="527"/>
        <end position="670"/>
    </location>
</feature>
<reference evidence="2" key="1">
    <citation type="submission" date="2015-12" db="EMBL/GenBank/DDBJ databases">
        <title>De novo transcriptome assembly of four potential Pierce s Disease insect vectors from Arizona vineyards.</title>
        <authorList>
            <person name="Tassone E.E."/>
        </authorList>
    </citation>
    <scope>NUCLEOTIDE SEQUENCE</scope>
</reference>
<feature type="region of interest" description="Disordered" evidence="1">
    <location>
        <begin position="310"/>
        <end position="344"/>
    </location>
</feature>
<protein>
    <submittedName>
        <fullName evidence="2">Uncharacterized protein</fullName>
    </submittedName>
</protein>
<feature type="non-terminal residue" evidence="2">
    <location>
        <position position="1"/>
    </location>
</feature>
<feature type="compositionally biased region" description="Low complexity" evidence="1">
    <location>
        <begin position="158"/>
        <end position="170"/>
    </location>
</feature>
<dbReference type="AlphaFoldDB" id="A0A1B6DM85"/>